<gene>
    <name evidence="4" type="ORF">GCM10010178_52540</name>
</gene>
<protein>
    <submittedName>
        <fullName evidence="4">ADP-ribose pyrophosphatase</fullName>
    </submittedName>
</protein>
<dbReference type="EMBL" id="BMRE01000025">
    <property type="protein sequence ID" value="GGU53194.1"/>
    <property type="molecule type" value="Genomic_DNA"/>
</dbReference>
<keyword evidence="2" id="KW-0378">Hydrolase</keyword>
<dbReference type="Gene3D" id="3.90.79.10">
    <property type="entry name" value="Nucleoside Triphosphate Pyrophosphohydrolase"/>
    <property type="match status" value="1"/>
</dbReference>
<dbReference type="PANTHER" id="PTHR11839">
    <property type="entry name" value="UDP/ADP-SUGAR PYROPHOSPHATASE"/>
    <property type="match status" value="1"/>
</dbReference>
<evidence type="ECO:0000259" key="3">
    <source>
        <dbReference type="PROSITE" id="PS51462"/>
    </source>
</evidence>
<dbReference type="Pfam" id="PF00293">
    <property type="entry name" value="NUDIX"/>
    <property type="match status" value="1"/>
</dbReference>
<organism evidence="4 5">
    <name type="scientific">Lentzea flava</name>
    <dbReference type="NCBI Taxonomy" id="103732"/>
    <lineage>
        <taxon>Bacteria</taxon>
        <taxon>Bacillati</taxon>
        <taxon>Actinomycetota</taxon>
        <taxon>Actinomycetes</taxon>
        <taxon>Pseudonocardiales</taxon>
        <taxon>Pseudonocardiaceae</taxon>
        <taxon>Lentzea</taxon>
    </lineage>
</organism>
<evidence type="ECO:0000313" key="5">
    <source>
        <dbReference type="Proteomes" id="UP000649573"/>
    </source>
</evidence>
<dbReference type="SUPFAM" id="SSF55811">
    <property type="entry name" value="Nudix"/>
    <property type="match status" value="1"/>
</dbReference>
<accession>A0ABQ2UWJ9</accession>
<dbReference type="InterPro" id="IPR015797">
    <property type="entry name" value="NUDIX_hydrolase-like_dom_sf"/>
</dbReference>
<dbReference type="InterPro" id="IPR000086">
    <property type="entry name" value="NUDIX_hydrolase_dom"/>
</dbReference>
<evidence type="ECO:0000256" key="1">
    <source>
        <dbReference type="ARBA" id="ARBA00001946"/>
    </source>
</evidence>
<feature type="domain" description="Nudix hydrolase" evidence="3">
    <location>
        <begin position="73"/>
        <end position="203"/>
    </location>
</feature>
<reference evidence="5" key="1">
    <citation type="journal article" date="2019" name="Int. J. Syst. Evol. Microbiol.">
        <title>The Global Catalogue of Microorganisms (GCM) 10K type strain sequencing project: providing services to taxonomists for standard genome sequencing and annotation.</title>
        <authorList>
            <consortium name="The Broad Institute Genomics Platform"/>
            <consortium name="The Broad Institute Genome Sequencing Center for Infectious Disease"/>
            <person name="Wu L."/>
            <person name="Ma J."/>
        </authorList>
    </citation>
    <scope>NUCLEOTIDE SEQUENCE [LARGE SCALE GENOMIC DNA]</scope>
    <source>
        <strain evidence="5">JCM 3296</strain>
    </source>
</reference>
<dbReference type="PROSITE" id="PS51462">
    <property type="entry name" value="NUDIX"/>
    <property type="match status" value="1"/>
</dbReference>
<proteinExistence type="predicted"/>
<dbReference type="Proteomes" id="UP000649573">
    <property type="component" value="Unassembled WGS sequence"/>
</dbReference>
<dbReference type="PANTHER" id="PTHR11839:SF18">
    <property type="entry name" value="NUDIX HYDROLASE DOMAIN-CONTAINING PROTEIN"/>
    <property type="match status" value="1"/>
</dbReference>
<sequence>MGGESSYVVDLAASDDETHRDRLRGVSRNGSLGTVRGVETLGTRQVYANPWMAVREDEIRRADGTNGIYGVVEKPDFALIIPLDGERVRLVEQYRYPIGMRRWEFPQGTAPDREDSDPVELAARELREETGLRAGRMIELGVLDVAPGMSSQRGRVFLATELTEGFHEREHEEQDMRSAWFPRADLETMIAKSEITDAQSIAAYTLLLLHEHSQP</sequence>
<evidence type="ECO:0000313" key="4">
    <source>
        <dbReference type="EMBL" id="GGU53194.1"/>
    </source>
</evidence>
<dbReference type="CDD" id="cd24161">
    <property type="entry name" value="NUDIX_ADPRase_Ndx2"/>
    <property type="match status" value="1"/>
</dbReference>
<name>A0ABQ2UWJ9_9PSEU</name>
<comment type="caution">
    <text evidence="4">The sequence shown here is derived from an EMBL/GenBank/DDBJ whole genome shotgun (WGS) entry which is preliminary data.</text>
</comment>
<comment type="cofactor">
    <cofactor evidence="1">
        <name>Mg(2+)</name>
        <dbReference type="ChEBI" id="CHEBI:18420"/>
    </cofactor>
</comment>
<keyword evidence="5" id="KW-1185">Reference proteome</keyword>
<evidence type="ECO:0000256" key="2">
    <source>
        <dbReference type="ARBA" id="ARBA00022801"/>
    </source>
</evidence>